<proteinExistence type="predicted"/>
<dbReference type="NCBIfam" id="TIGR00254">
    <property type="entry name" value="GGDEF"/>
    <property type="match status" value="1"/>
</dbReference>
<dbReference type="Pfam" id="PF13424">
    <property type="entry name" value="TPR_12"/>
    <property type="match status" value="1"/>
</dbReference>
<dbReference type="SUPFAM" id="SSF48452">
    <property type="entry name" value="TPR-like"/>
    <property type="match status" value="2"/>
</dbReference>
<dbReference type="SUPFAM" id="SSF109604">
    <property type="entry name" value="HD-domain/PDEase-like"/>
    <property type="match status" value="1"/>
</dbReference>
<dbReference type="InParanoid" id="Q9RYH1"/>
<dbReference type="Proteomes" id="UP000002524">
    <property type="component" value="Chromosome 2"/>
</dbReference>
<dbReference type="HOGENOM" id="CLU_332549_0_0_0"/>
<evidence type="ECO:0000313" key="5">
    <source>
        <dbReference type="EMBL" id="AAF12440.1"/>
    </source>
</evidence>
<dbReference type="InterPro" id="IPR000160">
    <property type="entry name" value="GGDEF_dom"/>
</dbReference>
<feature type="repeat" description="TPR" evidence="1">
    <location>
        <begin position="176"/>
        <end position="209"/>
    </location>
</feature>
<sequence length="860" mass="95439">MLLRLPLLDLTPLPAPFYELAKDVEQSLITDPEKAREVAAKLHAATDTAQGLHRAYAELLLARTLLSTRQWQAALESFEKARKSLLALERAALVAHAVLGRVYILLGTGQYAEASAEAAELEAQLANGPVQAMEIRALALNAIAYAEYAQGRPVQAINHLKEALKLREQLSPIIIAACLCNLGISNIEQGNYREAIYWLMEAYRAHPDSNEDRQLELATLTNLAYAHYLAGDLSLATEITQKAYAAAGEWQSYKVRAYSALNLGTYNTELQQTGRARSYLQEALVLSQTQPELTADAVLRASILDSLGTLEHQDGNSESALELYTRAREIAQRDELPAVEALTQLNIGRMLGQLGRPEARAELERALELAVAACLFKEQFEAHTALAELTAAAADWRSAYRHQQELTRLKLHLLEGEHERQRKELRAELDLEQMRREGELSRERLKIEVAARERAEAETLERTQQLAQAQREVVLCLALAAEYRDSITGEHIKRVGTFAAHIALALGWSQADAELLMLASRLHDVGKIGIPDSILLKPGKLTEVEYVQMQAHTLIGSQILGQGNSALLKLAQTIALSHHERWNGEGYPYGLHGEAIPLAGRIVAVADVYDALIQRRPYKAAWTPEQAAAELSAQAGRHFDPALVEVALRILNDVHYSVDELKELGPPTVGPAAASLERELALRTQELQEARKNAGELLQLALSDSLTGLHNRRALELDLEQRIYPGAVDFYMTSLDLDSLKEINDSQGHQYGDQLLRQFALCLRQSCAAGKTYRIGGDEFAVLWNLDVTEQDIVQVLRRLPQNLRVTGQPGISFSYGSACYNRDAATAGDLLRVSDARMYRMKVGRRGEETDSIWFKEDH</sequence>
<feature type="repeat" description="TPR" evidence="1">
    <location>
        <begin position="301"/>
        <end position="334"/>
    </location>
</feature>
<evidence type="ECO:0000256" key="1">
    <source>
        <dbReference type="PROSITE-ProRule" id="PRU00339"/>
    </source>
</evidence>
<feature type="domain" description="GGDEF" evidence="3">
    <location>
        <begin position="728"/>
        <end position="857"/>
    </location>
</feature>
<dbReference type="InterPro" id="IPR011990">
    <property type="entry name" value="TPR-like_helical_dom_sf"/>
</dbReference>
<dbReference type="InterPro" id="IPR029787">
    <property type="entry name" value="Nucleotide_cyclase"/>
</dbReference>
<keyword evidence="2" id="KW-0175">Coiled coil</keyword>
<dbReference type="eggNOG" id="COG0457">
    <property type="taxonomic scope" value="Bacteria"/>
</dbReference>
<dbReference type="InterPro" id="IPR037522">
    <property type="entry name" value="HD_GYP_dom"/>
</dbReference>
<dbReference type="InterPro" id="IPR019734">
    <property type="entry name" value="TPR_rpt"/>
</dbReference>
<dbReference type="PATRIC" id="fig|243230.17.peg.3234"/>
<dbReference type="PIR" id="B75589">
    <property type="entry name" value="B75589"/>
</dbReference>
<dbReference type="Pfam" id="PF13487">
    <property type="entry name" value="HD_5"/>
    <property type="match status" value="1"/>
</dbReference>
<dbReference type="PROSITE" id="PS51832">
    <property type="entry name" value="HD_GYP"/>
    <property type="match status" value="1"/>
</dbReference>
<dbReference type="SUPFAM" id="SSF55073">
    <property type="entry name" value="Nucleotide cyclase"/>
    <property type="match status" value="1"/>
</dbReference>
<dbReference type="Gene3D" id="1.25.40.10">
    <property type="entry name" value="Tetratricopeptide repeat domain"/>
    <property type="match status" value="3"/>
</dbReference>
<evidence type="ECO:0000313" key="6">
    <source>
        <dbReference type="Proteomes" id="UP000002524"/>
    </source>
</evidence>
<dbReference type="InterPro" id="IPR003607">
    <property type="entry name" value="HD/PDEase_dom"/>
</dbReference>
<dbReference type="InterPro" id="IPR043128">
    <property type="entry name" value="Rev_trsase/Diguanyl_cyclase"/>
</dbReference>
<dbReference type="SMART" id="SM00471">
    <property type="entry name" value="HDc"/>
    <property type="match status" value="1"/>
</dbReference>
<dbReference type="AlphaFoldDB" id="Q9RYH1"/>
<evidence type="ECO:0000256" key="2">
    <source>
        <dbReference type="SAM" id="Coils"/>
    </source>
</evidence>
<feature type="domain" description="HD-GYP" evidence="4">
    <location>
        <begin position="466"/>
        <end position="663"/>
    </location>
</feature>
<dbReference type="CDD" id="cd00077">
    <property type="entry name" value="HDc"/>
    <property type="match status" value="1"/>
</dbReference>
<dbReference type="InterPro" id="IPR052020">
    <property type="entry name" value="Cyclic_di-GMP/3'3'-cGAMP_PDE"/>
</dbReference>
<dbReference type="CDD" id="cd01949">
    <property type="entry name" value="GGDEF"/>
    <property type="match status" value="1"/>
</dbReference>
<dbReference type="OrthoDB" id="62858at2"/>
<dbReference type="eggNOG" id="COG2199">
    <property type="taxonomic scope" value="Bacteria"/>
</dbReference>
<dbReference type="Gene3D" id="1.10.3210.10">
    <property type="entry name" value="Hypothetical protein af1432"/>
    <property type="match status" value="1"/>
</dbReference>
<dbReference type="PROSITE" id="PS50005">
    <property type="entry name" value="TPR"/>
    <property type="match status" value="2"/>
</dbReference>
<dbReference type="PROSITE" id="PS50887">
    <property type="entry name" value="GGDEF"/>
    <property type="match status" value="1"/>
</dbReference>
<reference evidence="5 6" key="1">
    <citation type="journal article" date="1999" name="Science">
        <title>Genome sequence of the radioresistant bacterium Deinococcus radiodurans R1.</title>
        <authorList>
            <person name="White O."/>
            <person name="Eisen J.A."/>
            <person name="Heidelberg J.F."/>
            <person name="Hickey E.K."/>
            <person name="Peterson J.D."/>
            <person name="Dodson R.J."/>
            <person name="Haft D.H."/>
            <person name="Gwinn M.L."/>
            <person name="Nelson W.C."/>
            <person name="Richardson D.L."/>
            <person name="Moffat K.S."/>
            <person name="Qin H."/>
            <person name="Jiang L."/>
            <person name="Pamphile W."/>
            <person name="Crosby M."/>
            <person name="Shen M."/>
            <person name="Vamathevan J.J."/>
            <person name="Lam P."/>
            <person name="McDonald L."/>
            <person name="Utterback T."/>
            <person name="Zalewski C."/>
            <person name="Makarova K.S."/>
            <person name="Aravind L."/>
            <person name="Daly M.J."/>
            <person name="Minton K.W."/>
            <person name="Fleischmann R.D."/>
            <person name="Ketchum K.A."/>
            <person name="Nelson K.E."/>
            <person name="Salzberg S."/>
            <person name="Smith H.O."/>
            <person name="Venter J.C."/>
            <person name="Fraser C.M."/>
        </authorList>
    </citation>
    <scope>NUCLEOTIDE SEQUENCE [LARGE SCALE GENOMIC DNA]</scope>
    <source>
        <strain evidence="6">ATCC 13939 / DSM 20539 / JCM 16871 / LMG 4051 / NBRC 15346 / NCIMB 9279 / R1 / VKM B-1422</strain>
    </source>
</reference>
<dbReference type="PANTHER" id="PTHR45228">
    <property type="entry name" value="CYCLIC DI-GMP PHOSPHODIESTERASE TM_0186-RELATED"/>
    <property type="match status" value="1"/>
</dbReference>
<dbReference type="eggNOG" id="COG2206">
    <property type="taxonomic scope" value="Bacteria"/>
</dbReference>
<dbReference type="SMART" id="SM00267">
    <property type="entry name" value="GGDEF"/>
    <property type="match status" value="1"/>
</dbReference>
<organism evidence="5 6">
    <name type="scientific">Deinococcus radiodurans (strain ATCC 13939 / DSM 20539 / JCM 16871 / CCUG 27074 / LMG 4051 / NBRC 15346 / NCIMB 9279 / VKM B-1422 / R1)</name>
    <dbReference type="NCBI Taxonomy" id="243230"/>
    <lineage>
        <taxon>Bacteria</taxon>
        <taxon>Thermotogati</taxon>
        <taxon>Deinococcota</taxon>
        <taxon>Deinococci</taxon>
        <taxon>Deinococcales</taxon>
        <taxon>Deinococcaceae</taxon>
        <taxon>Deinococcus</taxon>
    </lineage>
</organism>
<feature type="coiled-coil region" evidence="2">
    <location>
        <begin position="415"/>
        <end position="472"/>
    </location>
</feature>
<protein>
    <submittedName>
        <fullName evidence="5">GGDEF family protein</fullName>
    </submittedName>
</protein>
<evidence type="ECO:0000259" key="4">
    <source>
        <dbReference type="PROSITE" id="PS51832"/>
    </source>
</evidence>
<dbReference type="Gene3D" id="3.30.70.270">
    <property type="match status" value="1"/>
</dbReference>
<keyword evidence="1" id="KW-0802">TPR repeat</keyword>
<dbReference type="PANTHER" id="PTHR45228:SF8">
    <property type="entry name" value="TWO-COMPONENT RESPONSE REGULATOR-RELATED"/>
    <property type="match status" value="1"/>
</dbReference>
<dbReference type="KEGG" id="dra:DR_A0342"/>
<accession>Q9RYH1</accession>
<dbReference type="EMBL" id="AE001825">
    <property type="protein sequence ID" value="AAF12440.1"/>
    <property type="molecule type" value="Genomic_DNA"/>
</dbReference>
<dbReference type="Pfam" id="PF00990">
    <property type="entry name" value="GGDEF"/>
    <property type="match status" value="1"/>
</dbReference>
<dbReference type="STRING" id="243230.DR_A0342"/>
<dbReference type="EnsemblBacteria" id="AAF12440">
    <property type="protein sequence ID" value="AAF12440"/>
    <property type="gene ID" value="DR_A0342"/>
</dbReference>
<evidence type="ECO:0000259" key="3">
    <source>
        <dbReference type="PROSITE" id="PS50887"/>
    </source>
</evidence>
<dbReference type="SMART" id="SM00028">
    <property type="entry name" value="TPR"/>
    <property type="match status" value="6"/>
</dbReference>
<dbReference type="PaxDb" id="243230-DR_A0342"/>
<name>Q9RYH1_DEIRA</name>
<keyword evidence="6" id="KW-1185">Reference proteome</keyword>
<gene>
    <name evidence="5" type="ordered locus">DR_A0342</name>
</gene>